<name>A0A0C4DYQ3_MAGP6</name>
<reference evidence="4" key="1">
    <citation type="submission" date="2010-05" db="EMBL/GenBank/DDBJ databases">
        <title>The genome sequence of Magnaporthe poae strain ATCC 64411.</title>
        <authorList>
            <person name="Ma L.-J."/>
            <person name="Dead R."/>
            <person name="Young S."/>
            <person name="Zeng Q."/>
            <person name="Koehrsen M."/>
            <person name="Alvarado L."/>
            <person name="Berlin A."/>
            <person name="Chapman S.B."/>
            <person name="Chen Z."/>
            <person name="Freedman E."/>
            <person name="Gellesch M."/>
            <person name="Goldberg J."/>
            <person name="Griggs A."/>
            <person name="Gujja S."/>
            <person name="Heilman E.R."/>
            <person name="Heiman D."/>
            <person name="Hepburn T."/>
            <person name="Howarth C."/>
            <person name="Jen D."/>
            <person name="Larson L."/>
            <person name="Mehta T."/>
            <person name="Neiman D."/>
            <person name="Pearson M."/>
            <person name="Roberts A."/>
            <person name="Saif S."/>
            <person name="Shea T."/>
            <person name="Shenoy N."/>
            <person name="Sisk P."/>
            <person name="Stolte C."/>
            <person name="Sykes S."/>
            <person name="Walk T."/>
            <person name="White J."/>
            <person name="Yandava C."/>
            <person name="Haas B."/>
            <person name="Nusbaum C."/>
            <person name="Birren B."/>
        </authorList>
    </citation>
    <scope>NUCLEOTIDE SEQUENCE [LARGE SCALE GENOMIC DNA]</scope>
    <source>
        <strain evidence="4">ATCC 64411 / 73-15</strain>
    </source>
</reference>
<dbReference type="EMBL" id="ADBL01001223">
    <property type="status" value="NOT_ANNOTATED_CDS"/>
    <property type="molecule type" value="Genomic_DNA"/>
</dbReference>
<dbReference type="VEuPathDB" id="FungiDB:MAPG_05179"/>
<accession>A0A0C4DYQ3</accession>
<dbReference type="EnsemblFungi" id="MAPG_05179T0">
    <property type="protein sequence ID" value="MAPG_05179T0"/>
    <property type="gene ID" value="MAPG_05179"/>
</dbReference>
<proteinExistence type="predicted"/>
<reference evidence="3" key="5">
    <citation type="submission" date="2015-06" db="UniProtKB">
        <authorList>
            <consortium name="EnsemblFungi"/>
        </authorList>
    </citation>
    <scope>IDENTIFICATION</scope>
    <source>
        <strain evidence="3">ATCC 64411</strain>
    </source>
</reference>
<sequence length="223" mass="23585">MILSPRASRPSHLHKGTGRERATSSGACLCGGAIPPRHRPIYAQPPQARAPTLFSSFSPGRAPLTLPLGLGSISVPCHQLRRRASYILAPPPGGTPVGSSGRGRTGFVGIVDDYRNKTGWAATYDELDAVLGGGLLYSMHAHVCTGVAPPVPSLPTYSGGRAGHVCLPGLVHIRYVDRDAQDRHQPDLSQYPLSPRPVKVVCLPGLPVIDPTSCPAKADRQTE</sequence>
<reference evidence="3" key="4">
    <citation type="journal article" date="2015" name="G3 (Bethesda)">
        <title>Genome sequences of three phytopathogenic species of the Magnaporthaceae family of fungi.</title>
        <authorList>
            <person name="Okagaki L.H."/>
            <person name="Nunes C.C."/>
            <person name="Sailsbery J."/>
            <person name="Clay B."/>
            <person name="Brown D."/>
            <person name="John T."/>
            <person name="Oh Y."/>
            <person name="Young N."/>
            <person name="Fitzgerald M."/>
            <person name="Haas B.J."/>
            <person name="Zeng Q."/>
            <person name="Young S."/>
            <person name="Adiconis X."/>
            <person name="Fan L."/>
            <person name="Levin J.Z."/>
            <person name="Mitchell T.K."/>
            <person name="Okubara P.A."/>
            <person name="Farman M.L."/>
            <person name="Kohn L.M."/>
            <person name="Birren B."/>
            <person name="Ma L.-J."/>
            <person name="Dean R.A."/>
        </authorList>
    </citation>
    <scope>NUCLEOTIDE SEQUENCE</scope>
    <source>
        <strain evidence="3">ATCC 64411 / 73-15</strain>
    </source>
</reference>
<keyword evidence="4" id="KW-1185">Reference proteome</keyword>
<dbReference type="Proteomes" id="UP000011715">
    <property type="component" value="Unassembled WGS sequence"/>
</dbReference>
<dbReference type="EMBL" id="GL876969">
    <property type="protein sequence ID" value="KLU86160.1"/>
    <property type="molecule type" value="Genomic_DNA"/>
</dbReference>
<organism evidence="3 4">
    <name type="scientific">Magnaporthiopsis poae (strain ATCC 64411 / 73-15)</name>
    <name type="common">Kentucky bluegrass fungus</name>
    <name type="synonym">Magnaporthe poae</name>
    <dbReference type="NCBI Taxonomy" id="644358"/>
    <lineage>
        <taxon>Eukaryota</taxon>
        <taxon>Fungi</taxon>
        <taxon>Dikarya</taxon>
        <taxon>Ascomycota</taxon>
        <taxon>Pezizomycotina</taxon>
        <taxon>Sordariomycetes</taxon>
        <taxon>Sordariomycetidae</taxon>
        <taxon>Magnaporthales</taxon>
        <taxon>Magnaporthaceae</taxon>
        <taxon>Magnaporthiopsis</taxon>
    </lineage>
</organism>
<evidence type="ECO:0000313" key="2">
    <source>
        <dbReference type="EMBL" id="KLU86160.1"/>
    </source>
</evidence>
<evidence type="ECO:0000313" key="4">
    <source>
        <dbReference type="Proteomes" id="UP000011715"/>
    </source>
</evidence>
<gene>
    <name evidence="2" type="ORF">MAPG_05179</name>
</gene>
<feature type="region of interest" description="Disordered" evidence="1">
    <location>
        <begin position="1"/>
        <end position="26"/>
    </location>
</feature>
<evidence type="ECO:0000256" key="1">
    <source>
        <dbReference type="SAM" id="MobiDB-lite"/>
    </source>
</evidence>
<protein>
    <submittedName>
        <fullName evidence="2 3">Uncharacterized protein</fullName>
    </submittedName>
</protein>
<reference evidence="2" key="3">
    <citation type="submission" date="2011-03" db="EMBL/GenBank/DDBJ databases">
        <title>Annotation of Magnaporthe poae ATCC 64411.</title>
        <authorList>
            <person name="Ma L.-J."/>
            <person name="Dead R."/>
            <person name="Young S.K."/>
            <person name="Zeng Q."/>
            <person name="Gargeya S."/>
            <person name="Fitzgerald M."/>
            <person name="Haas B."/>
            <person name="Abouelleil A."/>
            <person name="Alvarado L."/>
            <person name="Arachchi H.M."/>
            <person name="Berlin A."/>
            <person name="Brown A."/>
            <person name="Chapman S.B."/>
            <person name="Chen Z."/>
            <person name="Dunbar C."/>
            <person name="Freedman E."/>
            <person name="Gearin G."/>
            <person name="Gellesch M."/>
            <person name="Goldberg J."/>
            <person name="Griggs A."/>
            <person name="Gujja S."/>
            <person name="Heiman D."/>
            <person name="Howarth C."/>
            <person name="Larson L."/>
            <person name="Lui A."/>
            <person name="MacDonald P.J.P."/>
            <person name="Mehta T."/>
            <person name="Montmayeur A."/>
            <person name="Murphy C."/>
            <person name="Neiman D."/>
            <person name="Pearson M."/>
            <person name="Priest M."/>
            <person name="Roberts A."/>
            <person name="Saif S."/>
            <person name="Shea T."/>
            <person name="Shenoy N."/>
            <person name="Sisk P."/>
            <person name="Stolte C."/>
            <person name="Sykes S."/>
            <person name="Yandava C."/>
            <person name="Wortman J."/>
            <person name="Nusbaum C."/>
            <person name="Birren B."/>
        </authorList>
    </citation>
    <scope>NUCLEOTIDE SEQUENCE</scope>
    <source>
        <strain evidence="2">ATCC 64411</strain>
    </source>
</reference>
<evidence type="ECO:0000313" key="3">
    <source>
        <dbReference type="EnsemblFungi" id="MAPG_05179T0"/>
    </source>
</evidence>
<dbReference type="AlphaFoldDB" id="A0A0C4DYQ3"/>
<reference evidence="2" key="2">
    <citation type="submission" date="2010-05" db="EMBL/GenBank/DDBJ databases">
        <title>The Genome Sequence of Magnaporthe poae strain ATCC 64411.</title>
        <authorList>
            <consortium name="The Broad Institute Genome Sequencing Platform"/>
            <consortium name="Broad Institute Genome Sequencing Center for Infectious Disease"/>
            <person name="Ma L.-J."/>
            <person name="Dead R."/>
            <person name="Young S."/>
            <person name="Zeng Q."/>
            <person name="Koehrsen M."/>
            <person name="Alvarado L."/>
            <person name="Berlin A."/>
            <person name="Chapman S.B."/>
            <person name="Chen Z."/>
            <person name="Freedman E."/>
            <person name="Gellesch M."/>
            <person name="Goldberg J."/>
            <person name="Griggs A."/>
            <person name="Gujja S."/>
            <person name="Heilman E.R."/>
            <person name="Heiman D."/>
            <person name="Hepburn T."/>
            <person name="Howarth C."/>
            <person name="Jen D."/>
            <person name="Larson L."/>
            <person name="Mehta T."/>
            <person name="Neiman D."/>
            <person name="Pearson M."/>
            <person name="Roberts A."/>
            <person name="Saif S."/>
            <person name="Shea T."/>
            <person name="Shenoy N."/>
            <person name="Sisk P."/>
            <person name="Stolte C."/>
            <person name="Sykes S."/>
            <person name="Walk T."/>
            <person name="White J."/>
            <person name="Yandava C."/>
            <person name="Haas B."/>
            <person name="Nusbaum C."/>
            <person name="Birren B."/>
        </authorList>
    </citation>
    <scope>NUCLEOTIDE SEQUENCE</scope>
    <source>
        <strain evidence="2">ATCC 64411</strain>
    </source>
</reference>